<feature type="transmembrane region" description="Helical" evidence="17">
    <location>
        <begin position="309"/>
        <end position="334"/>
    </location>
</feature>
<evidence type="ECO:0000256" key="14">
    <source>
        <dbReference type="ARBA" id="ARBA00044770"/>
    </source>
</evidence>
<keyword evidence="7 17" id="KW-1133">Transmembrane helix</keyword>
<evidence type="ECO:0000256" key="15">
    <source>
        <dbReference type="ARBA" id="ARBA00049902"/>
    </source>
</evidence>
<feature type="transmembrane region" description="Helical" evidence="17">
    <location>
        <begin position="386"/>
        <end position="406"/>
    </location>
</feature>
<dbReference type="RefSeq" id="WP_209138774.1">
    <property type="nucleotide sequence ID" value="NZ_JAGHKO010000001.1"/>
</dbReference>
<feature type="region of interest" description="Disordered" evidence="16">
    <location>
        <begin position="416"/>
        <end position="489"/>
    </location>
</feature>
<dbReference type="Proteomes" id="UP000677244">
    <property type="component" value="Unassembled WGS sequence"/>
</dbReference>
<evidence type="ECO:0000256" key="8">
    <source>
        <dbReference type="ARBA" id="ARBA00023136"/>
    </source>
</evidence>
<keyword evidence="8 17" id="KW-0472">Membrane</keyword>
<evidence type="ECO:0000256" key="1">
    <source>
        <dbReference type="ARBA" id="ARBA00004141"/>
    </source>
</evidence>
<evidence type="ECO:0000313" key="18">
    <source>
        <dbReference type="EMBL" id="MBO9200735.1"/>
    </source>
</evidence>
<accession>A0ABS3YS76</accession>
<comment type="similarity">
    <text evidence="11">Belongs to the SEDS family. FtsW subfamily.</text>
</comment>
<gene>
    <name evidence="18" type="ORF">J7I42_10705</name>
</gene>
<feature type="transmembrane region" description="Helical" evidence="17">
    <location>
        <begin position="97"/>
        <end position="117"/>
    </location>
</feature>
<keyword evidence="5" id="KW-0133">Cell shape</keyword>
<evidence type="ECO:0000313" key="19">
    <source>
        <dbReference type="Proteomes" id="UP000677244"/>
    </source>
</evidence>
<sequence>MTGANDISLNGANLPNGRKATGGLLSKTKGDKVIWAIVVVLALVSMLAVYSSTGLLAYKYNRGNTEVYLFKQVVFTAVGLGIIYFSHRVNYTLYSRVARILFMASVPLLIYTLFFGLKLNEGSRWIRLPIINLTFQTSDLAKLSLFMFLSRLLSKKQEVIKDFKKGFIPVIIPVGIICVLIAPANLSTALLVGATSMLLLFIGRVSTKHLLMTIGVALIPVAFLVMLAVGFYDKKEEKCAELPFFLHIARVPTWISRVQNFIYDSKQVDKDENYQINQSKIAIAKGGLLGLGPGNSQTRNFLPHPYSDFIFAIIIEEYGLAGGCFLLFIYLLFLLRSIRIFKKCPYAFGAFLALGLSFTLVIQALINMAVTVNLFPVTGVTLPLVSMGGSSFLFTCLAIGIILSVARNVEQLEAPVEEGKEKRTANKKVKEEAEEEEEEEEEKITAKKPKAKKKEKEKEKVETTEEKAAKLAALKPLTDIAMNDMKQGK</sequence>
<comment type="caution">
    <text evidence="18">The sequence shown here is derived from an EMBL/GenBank/DDBJ whole genome shotgun (WGS) entry which is preliminary data.</text>
</comment>
<dbReference type="PANTHER" id="PTHR30474">
    <property type="entry name" value="CELL CYCLE PROTEIN"/>
    <property type="match status" value="1"/>
</dbReference>
<comment type="catalytic activity">
    <reaction evidence="15">
        <text>[GlcNAc-(1-&gt;4)-Mur2Ac(oyl-L-Ala-gamma-D-Glu-L-Lys-D-Ala-D-Ala)](n)-di-trans,octa-cis-undecaprenyl diphosphate + beta-D-GlcNAc-(1-&gt;4)-Mur2Ac(oyl-L-Ala-gamma-D-Glu-L-Lys-D-Ala-D-Ala)-di-trans,octa-cis-undecaprenyl diphosphate = [GlcNAc-(1-&gt;4)-Mur2Ac(oyl-L-Ala-gamma-D-Glu-L-Lys-D-Ala-D-Ala)](n+1)-di-trans,octa-cis-undecaprenyl diphosphate + di-trans,octa-cis-undecaprenyl diphosphate + H(+)</text>
        <dbReference type="Rhea" id="RHEA:23708"/>
        <dbReference type="Rhea" id="RHEA-COMP:9602"/>
        <dbReference type="Rhea" id="RHEA-COMP:9603"/>
        <dbReference type="ChEBI" id="CHEBI:15378"/>
        <dbReference type="ChEBI" id="CHEBI:58405"/>
        <dbReference type="ChEBI" id="CHEBI:60033"/>
        <dbReference type="ChEBI" id="CHEBI:78435"/>
        <dbReference type="EC" id="2.4.99.28"/>
    </reaction>
</comment>
<evidence type="ECO:0000256" key="12">
    <source>
        <dbReference type="ARBA" id="ARBA00041185"/>
    </source>
</evidence>
<feature type="transmembrane region" description="Helical" evidence="17">
    <location>
        <begin position="210"/>
        <end position="232"/>
    </location>
</feature>
<keyword evidence="2" id="KW-0328">Glycosyltransferase</keyword>
<keyword evidence="19" id="KW-1185">Reference proteome</keyword>
<proteinExistence type="inferred from homology"/>
<evidence type="ECO:0000256" key="10">
    <source>
        <dbReference type="ARBA" id="ARBA00033270"/>
    </source>
</evidence>
<protein>
    <recommendedName>
        <fullName evidence="12">Probable peptidoglycan glycosyltransferase FtsW</fullName>
        <ecNumber evidence="14">2.4.99.28</ecNumber>
    </recommendedName>
    <alternativeName>
        <fullName evidence="13">Cell division protein FtsW</fullName>
    </alternativeName>
    <alternativeName>
        <fullName evidence="10">Cell wall polymerase</fullName>
    </alternativeName>
    <alternativeName>
        <fullName evidence="9">Peptidoglycan polymerase</fullName>
    </alternativeName>
</protein>
<evidence type="ECO:0000256" key="2">
    <source>
        <dbReference type="ARBA" id="ARBA00022676"/>
    </source>
</evidence>
<evidence type="ECO:0000256" key="11">
    <source>
        <dbReference type="ARBA" id="ARBA00038053"/>
    </source>
</evidence>
<evidence type="ECO:0000256" key="4">
    <source>
        <dbReference type="ARBA" id="ARBA00022692"/>
    </source>
</evidence>
<keyword evidence="3" id="KW-0808">Transferase</keyword>
<reference evidence="18 19" key="1">
    <citation type="submission" date="2021-03" db="EMBL/GenBank/DDBJ databases">
        <title>Assistant Professor.</title>
        <authorList>
            <person name="Huq M.A."/>
        </authorList>
    </citation>
    <scope>NUCLEOTIDE SEQUENCE [LARGE SCALE GENOMIC DNA]</scope>
    <source>
        <strain evidence="18 19">MAH-29</strain>
    </source>
</reference>
<evidence type="ECO:0000256" key="5">
    <source>
        <dbReference type="ARBA" id="ARBA00022960"/>
    </source>
</evidence>
<dbReference type="EMBL" id="JAGHKO010000001">
    <property type="protein sequence ID" value="MBO9200735.1"/>
    <property type="molecule type" value="Genomic_DNA"/>
</dbReference>
<feature type="compositionally biased region" description="Acidic residues" evidence="16">
    <location>
        <begin position="432"/>
        <end position="442"/>
    </location>
</feature>
<feature type="transmembrane region" description="Helical" evidence="17">
    <location>
        <begin position="68"/>
        <end position="85"/>
    </location>
</feature>
<feature type="transmembrane region" description="Helical" evidence="17">
    <location>
        <begin position="33"/>
        <end position="56"/>
    </location>
</feature>
<evidence type="ECO:0000256" key="16">
    <source>
        <dbReference type="SAM" id="MobiDB-lite"/>
    </source>
</evidence>
<feature type="transmembrane region" description="Helical" evidence="17">
    <location>
        <begin position="170"/>
        <end position="203"/>
    </location>
</feature>
<evidence type="ECO:0000256" key="7">
    <source>
        <dbReference type="ARBA" id="ARBA00022989"/>
    </source>
</evidence>
<keyword evidence="6" id="KW-0573">Peptidoglycan synthesis</keyword>
<dbReference type="Pfam" id="PF01098">
    <property type="entry name" value="FTSW_RODA_SPOVE"/>
    <property type="match status" value="1"/>
</dbReference>
<evidence type="ECO:0000256" key="13">
    <source>
        <dbReference type="ARBA" id="ARBA00041418"/>
    </source>
</evidence>
<organism evidence="18 19">
    <name type="scientific">Niastella soli</name>
    <dbReference type="NCBI Taxonomy" id="2821487"/>
    <lineage>
        <taxon>Bacteria</taxon>
        <taxon>Pseudomonadati</taxon>
        <taxon>Bacteroidota</taxon>
        <taxon>Chitinophagia</taxon>
        <taxon>Chitinophagales</taxon>
        <taxon>Chitinophagaceae</taxon>
        <taxon>Niastella</taxon>
    </lineage>
</organism>
<evidence type="ECO:0000256" key="6">
    <source>
        <dbReference type="ARBA" id="ARBA00022984"/>
    </source>
</evidence>
<keyword evidence="4 17" id="KW-0812">Transmembrane</keyword>
<feature type="compositionally biased region" description="Basic and acidic residues" evidence="16">
    <location>
        <begin position="417"/>
        <end position="431"/>
    </location>
</feature>
<name>A0ABS3YS76_9BACT</name>
<evidence type="ECO:0000256" key="17">
    <source>
        <dbReference type="SAM" id="Phobius"/>
    </source>
</evidence>
<dbReference type="EC" id="2.4.99.28" evidence="14"/>
<feature type="compositionally biased region" description="Basic and acidic residues" evidence="16">
    <location>
        <begin position="454"/>
        <end position="469"/>
    </location>
</feature>
<dbReference type="PANTHER" id="PTHR30474:SF2">
    <property type="entry name" value="PEPTIDOGLYCAN GLYCOSYLTRANSFERASE FTSW-RELATED"/>
    <property type="match status" value="1"/>
</dbReference>
<dbReference type="InterPro" id="IPR001182">
    <property type="entry name" value="FtsW/RodA"/>
</dbReference>
<evidence type="ECO:0000256" key="9">
    <source>
        <dbReference type="ARBA" id="ARBA00032370"/>
    </source>
</evidence>
<evidence type="ECO:0000256" key="3">
    <source>
        <dbReference type="ARBA" id="ARBA00022679"/>
    </source>
</evidence>
<comment type="subcellular location">
    <subcellularLocation>
        <location evidence="1">Membrane</location>
        <topology evidence="1">Multi-pass membrane protein</topology>
    </subcellularLocation>
</comment>
<feature type="transmembrane region" description="Helical" evidence="17">
    <location>
        <begin position="346"/>
        <end position="366"/>
    </location>
</feature>